<reference evidence="1" key="2">
    <citation type="submission" date="2020-09" db="EMBL/GenBank/DDBJ databases">
        <authorList>
            <person name="Sun Q."/>
            <person name="Kim S."/>
        </authorList>
    </citation>
    <scope>NUCLEOTIDE SEQUENCE</scope>
    <source>
        <strain evidence="1">KCTC 22169</strain>
    </source>
</reference>
<dbReference type="InterPro" id="IPR010349">
    <property type="entry name" value="Asparaginase_II"/>
</dbReference>
<name>A0A918NEJ2_9GAMM</name>
<sequence>MTLANPTLVELTRADAVESEHRGRAVVMRSTGETIWSIGDTDRLTYPRSAIKAFQALPMVASGAPKAFGLDDIDLALTCASHEGEARHTEKVIEFLTKLGLSLTDLECGYHWPMGERATVDLAWSHHRPDARHNNCSGKHAGMLALARQEEWDHHGYSKADHPVQQAIRVCIERCCDTDLVHAPVSPDGCTAPTWAMPLHRLALGFARFADPHRLPTEFLEPAQALYSAATRNPFYVAGTGRYCTRMMMALNGRAFLKVGAEGVYIAALPEWKLGIALKMDSGSALAAEVAMSEILHRLGLPISPEERQPAIRNRNRIVTGEIRAVGSAFADIPNPD</sequence>
<accession>A0A918NEJ2</accession>
<dbReference type="PANTHER" id="PTHR42110:SF1">
    <property type="entry name" value="L-ASPARAGINASE, PUTATIVE (AFU_ORTHOLOGUE AFUA_3G11890)-RELATED"/>
    <property type="match status" value="1"/>
</dbReference>
<dbReference type="EMBL" id="BMXR01000010">
    <property type="protein sequence ID" value="GGX66841.1"/>
    <property type="molecule type" value="Genomic_DNA"/>
</dbReference>
<evidence type="ECO:0000313" key="1">
    <source>
        <dbReference type="EMBL" id="GGX66841.1"/>
    </source>
</evidence>
<organism evidence="1 2">
    <name type="scientific">Saccharospirillum salsuginis</name>
    <dbReference type="NCBI Taxonomy" id="418750"/>
    <lineage>
        <taxon>Bacteria</taxon>
        <taxon>Pseudomonadati</taxon>
        <taxon>Pseudomonadota</taxon>
        <taxon>Gammaproteobacteria</taxon>
        <taxon>Oceanospirillales</taxon>
        <taxon>Saccharospirillaceae</taxon>
        <taxon>Saccharospirillum</taxon>
    </lineage>
</organism>
<dbReference type="RefSeq" id="WP_189611727.1">
    <property type="nucleotide sequence ID" value="NZ_BMXR01000010.1"/>
</dbReference>
<dbReference type="PANTHER" id="PTHR42110">
    <property type="entry name" value="L-ASPARAGINASE, PUTATIVE (AFU_ORTHOLOGUE AFUA_3G11890)-RELATED"/>
    <property type="match status" value="1"/>
</dbReference>
<dbReference type="Proteomes" id="UP000626148">
    <property type="component" value="Unassembled WGS sequence"/>
</dbReference>
<comment type="caution">
    <text evidence="1">The sequence shown here is derived from an EMBL/GenBank/DDBJ whole genome shotgun (WGS) entry which is preliminary data.</text>
</comment>
<proteinExistence type="predicted"/>
<protein>
    <submittedName>
        <fullName evidence="1">Asparaginase</fullName>
    </submittedName>
</protein>
<reference evidence="1" key="1">
    <citation type="journal article" date="2014" name="Int. J. Syst. Evol. Microbiol.">
        <title>Complete genome sequence of Corynebacterium casei LMG S-19264T (=DSM 44701T), isolated from a smear-ripened cheese.</title>
        <authorList>
            <consortium name="US DOE Joint Genome Institute (JGI-PGF)"/>
            <person name="Walter F."/>
            <person name="Albersmeier A."/>
            <person name="Kalinowski J."/>
            <person name="Ruckert C."/>
        </authorList>
    </citation>
    <scope>NUCLEOTIDE SEQUENCE</scope>
    <source>
        <strain evidence="1">KCTC 22169</strain>
    </source>
</reference>
<gene>
    <name evidence="1" type="ORF">GCM10007392_38250</name>
</gene>
<dbReference type="AlphaFoldDB" id="A0A918NEJ2"/>
<keyword evidence="2" id="KW-1185">Reference proteome</keyword>
<dbReference type="Pfam" id="PF06089">
    <property type="entry name" value="Asparaginase_II"/>
    <property type="match status" value="1"/>
</dbReference>
<evidence type="ECO:0000313" key="2">
    <source>
        <dbReference type="Proteomes" id="UP000626148"/>
    </source>
</evidence>